<dbReference type="InterPro" id="IPR016174">
    <property type="entry name" value="Di-haem_cyt_TM"/>
</dbReference>
<accession>A0A4R6RMW7</accession>
<evidence type="ECO:0000256" key="5">
    <source>
        <dbReference type="ARBA" id="ARBA00023136"/>
    </source>
</evidence>
<dbReference type="AlphaFoldDB" id="A0A4R6RMW7"/>
<feature type="region of interest" description="Disordered" evidence="6">
    <location>
        <begin position="230"/>
        <end position="269"/>
    </location>
</feature>
<keyword evidence="3 7" id="KW-0812">Transmembrane</keyword>
<evidence type="ECO:0000313" key="10">
    <source>
        <dbReference type="Proteomes" id="UP000294593"/>
    </source>
</evidence>
<dbReference type="EMBL" id="SNXW01000001">
    <property type="protein sequence ID" value="TDP88051.1"/>
    <property type="molecule type" value="Genomic_DNA"/>
</dbReference>
<feature type="transmembrane region" description="Helical" evidence="7">
    <location>
        <begin position="49"/>
        <end position="70"/>
    </location>
</feature>
<dbReference type="InterPro" id="IPR011577">
    <property type="entry name" value="Cyt_b561_bac/Ni-Hgenase"/>
</dbReference>
<dbReference type="Pfam" id="PF01292">
    <property type="entry name" value="Ni_hydr_CYTB"/>
    <property type="match status" value="1"/>
</dbReference>
<evidence type="ECO:0000256" key="7">
    <source>
        <dbReference type="SAM" id="Phobius"/>
    </source>
</evidence>
<dbReference type="GO" id="GO:0020037">
    <property type="term" value="F:heme binding"/>
    <property type="evidence" value="ECO:0007669"/>
    <property type="project" value="TreeGrafter"/>
</dbReference>
<evidence type="ECO:0000256" key="1">
    <source>
        <dbReference type="ARBA" id="ARBA00004651"/>
    </source>
</evidence>
<dbReference type="RefSeq" id="WP_133605714.1">
    <property type="nucleotide sequence ID" value="NZ_SNXW01000001.1"/>
</dbReference>
<sequence length="269" mass="27826">MSRSTLSGDALTHRVRVWDAPLRAFHWLLLAAVAAAIATGLLGGEWMVWHGRAGIAIVGLIAFRLAWGLLGSETARFAQFLPGPGALLAHLRGRWQGIGHNPLGALSVVALLGLLAAQVGTGLFSNDDIAFAGPLSARVDEELVQSLTGWHHRLVNGLYALIALHVGAIGFYAAVKRVRLVPAMVTGWQEVPRSQLGPRPAHAGAFAVALCLGLLAAYAASGEWQTLWQGPAPSTSNATSTSDASSQAAQPASDGASAASGTATAAPAW</sequence>
<comment type="subcellular location">
    <subcellularLocation>
        <location evidence="1">Cell membrane</location>
        <topology evidence="1">Multi-pass membrane protein</topology>
    </subcellularLocation>
</comment>
<feature type="transmembrane region" description="Helical" evidence="7">
    <location>
        <begin position="24"/>
        <end position="43"/>
    </location>
</feature>
<feature type="compositionally biased region" description="Low complexity" evidence="6">
    <location>
        <begin position="231"/>
        <end position="269"/>
    </location>
</feature>
<name>A0A4R6RMW7_9BURK</name>
<dbReference type="OrthoDB" id="196472at2"/>
<proteinExistence type="predicted"/>
<dbReference type="SUPFAM" id="SSF81342">
    <property type="entry name" value="Transmembrane di-heme cytochromes"/>
    <property type="match status" value="1"/>
</dbReference>
<reference evidence="9 10" key="1">
    <citation type="submission" date="2019-03" db="EMBL/GenBank/DDBJ databases">
        <title>Genomic Encyclopedia of Type Strains, Phase IV (KMG-IV): sequencing the most valuable type-strain genomes for metagenomic binning, comparative biology and taxonomic classification.</title>
        <authorList>
            <person name="Goeker M."/>
        </authorList>
    </citation>
    <scope>NUCLEOTIDE SEQUENCE [LARGE SCALE GENOMIC DNA]</scope>
    <source>
        <strain evidence="9 10">DSM 11901</strain>
    </source>
</reference>
<dbReference type="GO" id="GO:0005886">
    <property type="term" value="C:plasma membrane"/>
    <property type="evidence" value="ECO:0007669"/>
    <property type="project" value="UniProtKB-SubCell"/>
</dbReference>
<dbReference type="PANTHER" id="PTHR30485:SF2">
    <property type="entry name" value="BLL0597 PROTEIN"/>
    <property type="match status" value="1"/>
</dbReference>
<evidence type="ECO:0000256" key="3">
    <source>
        <dbReference type="ARBA" id="ARBA00022692"/>
    </source>
</evidence>
<gene>
    <name evidence="9" type="ORF">EV672_101187</name>
</gene>
<dbReference type="GO" id="GO:0022904">
    <property type="term" value="P:respiratory electron transport chain"/>
    <property type="evidence" value="ECO:0007669"/>
    <property type="project" value="InterPro"/>
</dbReference>
<keyword evidence="5 7" id="KW-0472">Membrane</keyword>
<comment type="caution">
    <text evidence="9">The sequence shown here is derived from an EMBL/GenBank/DDBJ whole genome shotgun (WGS) entry which is preliminary data.</text>
</comment>
<evidence type="ECO:0000259" key="8">
    <source>
        <dbReference type="Pfam" id="PF01292"/>
    </source>
</evidence>
<dbReference type="PANTHER" id="PTHR30485">
    <property type="entry name" value="NI/FE-HYDROGENASE 1 B-TYPE CYTOCHROME SUBUNIT"/>
    <property type="match status" value="1"/>
</dbReference>
<evidence type="ECO:0000313" key="9">
    <source>
        <dbReference type="EMBL" id="TDP88051.1"/>
    </source>
</evidence>
<evidence type="ECO:0000256" key="6">
    <source>
        <dbReference type="SAM" id="MobiDB-lite"/>
    </source>
</evidence>
<protein>
    <submittedName>
        <fullName evidence="9">Cytochrome b</fullName>
    </submittedName>
</protein>
<keyword evidence="2" id="KW-1003">Cell membrane</keyword>
<feature type="transmembrane region" description="Helical" evidence="7">
    <location>
        <begin position="157"/>
        <end position="175"/>
    </location>
</feature>
<feature type="domain" description="Cytochrome b561 bacterial/Ni-hydrogenase" evidence="8">
    <location>
        <begin position="17"/>
        <end position="187"/>
    </location>
</feature>
<dbReference type="InterPro" id="IPR051542">
    <property type="entry name" value="Hydrogenase_cytochrome"/>
</dbReference>
<dbReference type="GO" id="GO:0009055">
    <property type="term" value="F:electron transfer activity"/>
    <property type="evidence" value="ECO:0007669"/>
    <property type="project" value="InterPro"/>
</dbReference>
<dbReference type="Gene3D" id="1.20.950.20">
    <property type="entry name" value="Transmembrane di-heme cytochromes, Chain C"/>
    <property type="match status" value="1"/>
</dbReference>
<feature type="transmembrane region" description="Helical" evidence="7">
    <location>
        <begin position="103"/>
        <end position="124"/>
    </location>
</feature>
<keyword evidence="10" id="KW-1185">Reference proteome</keyword>
<evidence type="ECO:0000256" key="4">
    <source>
        <dbReference type="ARBA" id="ARBA00022989"/>
    </source>
</evidence>
<evidence type="ECO:0000256" key="2">
    <source>
        <dbReference type="ARBA" id="ARBA00022475"/>
    </source>
</evidence>
<dbReference type="Proteomes" id="UP000294593">
    <property type="component" value="Unassembled WGS sequence"/>
</dbReference>
<organism evidence="9 10">
    <name type="scientific">Aquabacterium commune</name>
    <dbReference type="NCBI Taxonomy" id="70586"/>
    <lineage>
        <taxon>Bacteria</taxon>
        <taxon>Pseudomonadati</taxon>
        <taxon>Pseudomonadota</taxon>
        <taxon>Betaproteobacteria</taxon>
        <taxon>Burkholderiales</taxon>
        <taxon>Aquabacterium</taxon>
    </lineage>
</organism>
<keyword evidence="4 7" id="KW-1133">Transmembrane helix</keyword>